<dbReference type="PANTHER" id="PTHR46411">
    <property type="entry name" value="FAMILY ATPASE, PUTATIVE-RELATED"/>
    <property type="match status" value="1"/>
</dbReference>
<dbReference type="GO" id="GO:0005524">
    <property type="term" value="F:ATP binding"/>
    <property type="evidence" value="ECO:0007669"/>
    <property type="project" value="InterPro"/>
</dbReference>
<dbReference type="Pfam" id="PF00004">
    <property type="entry name" value="AAA"/>
    <property type="match status" value="1"/>
</dbReference>
<dbReference type="InterPro" id="IPR003593">
    <property type="entry name" value="AAA+_ATPase"/>
</dbReference>
<dbReference type="Pfam" id="PF22942">
    <property type="entry name" value="DUF7025"/>
    <property type="match status" value="1"/>
</dbReference>
<dbReference type="CDD" id="cd19481">
    <property type="entry name" value="RecA-like_protease"/>
    <property type="match status" value="1"/>
</dbReference>
<feature type="compositionally biased region" description="Acidic residues" evidence="1">
    <location>
        <begin position="39"/>
        <end position="56"/>
    </location>
</feature>
<dbReference type="Proteomes" id="UP000193240">
    <property type="component" value="Unassembled WGS sequence"/>
</dbReference>
<dbReference type="STRING" id="105696.A0A1Y2LNI4"/>
<organism evidence="3 4">
    <name type="scientific">Epicoccum nigrum</name>
    <name type="common">Soil fungus</name>
    <name type="synonym">Epicoccum purpurascens</name>
    <dbReference type="NCBI Taxonomy" id="105696"/>
    <lineage>
        <taxon>Eukaryota</taxon>
        <taxon>Fungi</taxon>
        <taxon>Dikarya</taxon>
        <taxon>Ascomycota</taxon>
        <taxon>Pezizomycotina</taxon>
        <taxon>Dothideomycetes</taxon>
        <taxon>Pleosporomycetidae</taxon>
        <taxon>Pleosporales</taxon>
        <taxon>Pleosporineae</taxon>
        <taxon>Didymellaceae</taxon>
        <taxon>Epicoccum</taxon>
    </lineage>
</organism>
<dbReference type="SUPFAM" id="SSF52540">
    <property type="entry name" value="P-loop containing nucleoside triphosphate hydrolases"/>
    <property type="match status" value="1"/>
</dbReference>
<reference evidence="3 4" key="1">
    <citation type="journal article" date="2017" name="Genome Announc.">
        <title>Genome sequence of the saprophytic ascomycete Epicoccum nigrum ICMP 19927 strain isolated from New Zealand.</title>
        <authorList>
            <person name="Fokin M."/>
            <person name="Fleetwood D."/>
            <person name="Weir B.S."/>
            <person name="Villas-Boas S.G."/>
        </authorList>
    </citation>
    <scope>NUCLEOTIDE SEQUENCE [LARGE SCALE GENOMIC DNA]</scope>
    <source>
        <strain evidence="3 4">ICMP 19927</strain>
    </source>
</reference>
<feature type="compositionally biased region" description="Pro residues" evidence="1">
    <location>
        <begin position="1"/>
        <end position="18"/>
    </location>
</feature>
<evidence type="ECO:0000259" key="2">
    <source>
        <dbReference type="SMART" id="SM00382"/>
    </source>
</evidence>
<evidence type="ECO:0000313" key="4">
    <source>
        <dbReference type="Proteomes" id="UP000193240"/>
    </source>
</evidence>
<dbReference type="PANTHER" id="PTHR46411:SF3">
    <property type="entry name" value="AAA+ ATPASE DOMAIN-CONTAINING PROTEIN"/>
    <property type="match status" value="1"/>
</dbReference>
<dbReference type="GO" id="GO:0016887">
    <property type="term" value="F:ATP hydrolysis activity"/>
    <property type="evidence" value="ECO:0007669"/>
    <property type="project" value="InterPro"/>
</dbReference>
<protein>
    <recommendedName>
        <fullName evidence="2">AAA+ ATPase domain-containing protein</fullName>
    </recommendedName>
</protein>
<proteinExistence type="predicted"/>
<name>A0A1Y2LNI4_EPING</name>
<accession>A0A1Y2LNI4</accession>
<gene>
    <name evidence="3" type="ORF">B5807_10618</name>
</gene>
<dbReference type="InterPro" id="IPR027417">
    <property type="entry name" value="P-loop_NTPase"/>
</dbReference>
<keyword evidence="4" id="KW-1185">Reference proteome</keyword>
<dbReference type="OMA" id="ISFDYVW"/>
<evidence type="ECO:0000256" key="1">
    <source>
        <dbReference type="SAM" id="MobiDB-lite"/>
    </source>
</evidence>
<dbReference type="EMBL" id="KZ107856">
    <property type="protein sequence ID" value="OSS44757.1"/>
    <property type="molecule type" value="Genomic_DNA"/>
</dbReference>
<dbReference type="InterPro" id="IPR003959">
    <property type="entry name" value="ATPase_AAA_core"/>
</dbReference>
<dbReference type="InterPro" id="IPR054289">
    <property type="entry name" value="DUF7025"/>
</dbReference>
<dbReference type="Gene3D" id="3.40.50.300">
    <property type="entry name" value="P-loop containing nucleotide triphosphate hydrolases"/>
    <property type="match status" value="1"/>
</dbReference>
<dbReference type="SMART" id="SM00382">
    <property type="entry name" value="AAA"/>
    <property type="match status" value="1"/>
</dbReference>
<sequence length="707" mass="79977">MVSYCAPPPPPPPQPPVRPTRRRRARNPTQSSAVSNAVDEQDESDYPENEEDEEGASVEPGMLLETKDLYRSDPREDWDVWAPEDIGVDGEKAGASGKFALVVKRQKSQEDDGSSGLQLHSIQVQSPLIKTLLGPVFANYPGIKTSLKKLKFHAPFHEFFYRWQELLQALKDSQHDETQAAHFKLLFDIVSTEIKPHIEEVKDLLLNDVITYRSLWALFEPGMEIYSLVDGQHRLYRLTSSEYVKTFTGQEYFQLSCKFVDTDGINFGFNSTTLTISKFADVVPIVDLAALPAHIKPEIESIRTQLGQRGKKFESLNGCHYKAYSGDYILANPTWGRSPKATLQKGRIMIDDSMYIRFNRGVEKHLEPLDDPISARPAFSIGSIFGIDDADDPDILSAPPVYQAMKHALQEARRREAKARSQGKRNSKTSLNEEHYVFCTSMIRGFCLTSKQWVSMYVENVAEITWNEEAFERLVLPLDYKRLIRGFVHTQLNSVDGFDDVMSGKGQGIIMLLSGEPGTGKTLTAESVAEEMRSPLYSIGAGELGESADEVEGNLRRVLEISTKWGAVLLLDECDVFLEQRSSKSLQRNKLVSVFLRLLEYYQGVMFLTTNRIDAFDPAFESRIHLTIQFSKLDFDARLHVWRTFVRPKNAEPKYASNIDDEELKQLAAADLNGRQIKNVVKTARLLAASEKRLLEKDHIDAVLRVK</sequence>
<feature type="region of interest" description="Disordered" evidence="1">
    <location>
        <begin position="1"/>
        <end position="65"/>
    </location>
</feature>
<dbReference type="InParanoid" id="A0A1Y2LNI4"/>
<dbReference type="AlphaFoldDB" id="A0A1Y2LNI4"/>
<feature type="domain" description="AAA+ ATPase" evidence="2">
    <location>
        <begin position="507"/>
        <end position="634"/>
    </location>
</feature>
<evidence type="ECO:0000313" key="3">
    <source>
        <dbReference type="EMBL" id="OSS44757.1"/>
    </source>
</evidence>